<dbReference type="KEGG" id="psic:J4E96_04865"/>
<dbReference type="NCBIfam" id="TIGR01643">
    <property type="entry name" value="YD_repeat_2x"/>
    <property type="match status" value="2"/>
</dbReference>
<keyword evidence="2" id="KW-0472">Membrane</keyword>
<name>A0A8A4ZEK5_9MICO</name>
<dbReference type="PANTHER" id="PTHR32305">
    <property type="match status" value="1"/>
</dbReference>
<dbReference type="AlphaFoldDB" id="A0A8A4ZEK5"/>
<feature type="transmembrane region" description="Helical" evidence="2">
    <location>
        <begin position="1108"/>
        <end position="1127"/>
    </location>
</feature>
<evidence type="ECO:0000313" key="3">
    <source>
        <dbReference type="EMBL" id="QTE30334.1"/>
    </source>
</evidence>
<evidence type="ECO:0000256" key="1">
    <source>
        <dbReference type="SAM" id="MobiDB-lite"/>
    </source>
</evidence>
<accession>A0A8A4ZEK5</accession>
<dbReference type="NCBIfam" id="TIGR03696">
    <property type="entry name" value="Rhs_assc_core"/>
    <property type="match status" value="1"/>
</dbReference>
<dbReference type="InterPro" id="IPR022385">
    <property type="entry name" value="Rhs_assc_core"/>
</dbReference>
<dbReference type="InterPro" id="IPR050708">
    <property type="entry name" value="T6SS_VgrG/RHS"/>
</dbReference>
<feature type="compositionally biased region" description="Polar residues" evidence="1">
    <location>
        <begin position="445"/>
        <end position="456"/>
    </location>
</feature>
<evidence type="ECO:0000256" key="2">
    <source>
        <dbReference type="SAM" id="Phobius"/>
    </source>
</evidence>
<feature type="compositionally biased region" description="Polar residues" evidence="1">
    <location>
        <begin position="479"/>
        <end position="491"/>
    </location>
</feature>
<keyword evidence="2" id="KW-1133">Transmembrane helix</keyword>
<keyword evidence="2" id="KW-0812">Transmembrane</keyword>
<organism evidence="3 4">
    <name type="scientific">Pengzhenrongella sicca</name>
    <dbReference type="NCBI Taxonomy" id="2819238"/>
    <lineage>
        <taxon>Bacteria</taxon>
        <taxon>Bacillati</taxon>
        <taxon>Actinomycetota</taxon>
        <taxon>Actinomycetes</taxon>
        <taxon>Micrococcales</taxon>
        <taxon>Pengzhenrongella</taxon>
    </lineage>
</organism>
<gene>
    <name evidence="3" type="ORF">J4E96_04865</name>
</gene>
<feature type="compositionally biased region" description="Low complexity" evidence="1">
    <location>
        <begin position="457"/>
        <end position="467"/>
    </location>
</feature>
<dbReference type="EMBL" id="CP071868">
    <property type="protein sequence ID" value="QTE30334.1"/>
    <property type="molecule type" value="Genomic_DNA"/>
</dbReference>
<dbReference type="PANTHER" id="PTHR32305:SF15">
    <property type="entry name" value="PROTEIN RHSA-RELATED"/>
    <property type="match status" value="1"/>
</dbReference>
<reference evidence="3" key="1">
    <citation type="submission" date="2021-03" db="EMBL/GenBank/DDBJ databases">
        <title>Pengzhenrongella sicca gen. nov., sp. nov., a new member of suborder Micrococcineae isolated from High-Arctic tundra soil.</title>
        <authorList>
            <person name="Peng F."/>
        </authorList>
    </citation>
    <scope>NUCLEOTIDE SEQUENCE</scope>
    <source>
        <strain evidence="3">LRZ-2</strain>
    </source>
</reference>
<protein>
    <submittedName>
        <fullName evidence="3">RHS repeat-associated core domain-containing protein</fullName>
    </submittedName>
</protein>
<dbReference type="InterPro" id="IPR031325">
    <property type="entry name" value="RHS_repeat"/>
</dbReference>
<dbReference type="RefSeq" id="WP_227424661.1">
    <property type="nucleotide sequence ID" value="NZ_CP071868.1"/>
</dbReference>
<dbReference type="Proteomes" id="UP000663937">
    <property type="component" value="Chromosome"/>
</dbReference>
<feature type="region of interest" description="Disordered" evidence="1">
    <location>
        <begin position="476"/>
        <end position="495"/>
    </location>
</feature>
<sequence>MALVVTALPASAATPVVPTGLAFERAVTFTPVLAATVSDPDGGTVGGKFFARTAGSGTWNLINGVKSLVPSGQVARMALPAAASGQAVEWTVQSCDASACSASAATQTNVISPLLGTGSRKNATTVPLSLGDRVQATVDIGSGNLLVTAQGLSVPGVNGDLPVGVAYNSLAVAGPSLQASTSNATGFGWTQTLGFAVRLEFAADASVVYYGPAGLSGTFVPDGSGGFVPPAGLTADLSTYGGEWTLTDHVSTQKLTFTGVGLLTKVQDRNLNTTTLTYDATYPTVPATVVGTAGPVNARTITVASTAGRIIGLSQTVTGGSRTVGYGYDGNGDLVTITDPLGRVTTFAYSSHKLVTATAPGGIQTEFTYDARLRVTAVRQINSSAGSPGDSWTRLAYPTSTTVWFSDGAQDEAGSPTTSKRTIYTLTNDRTGHVATAVDSKGRSRATTYTSNMDSATNSVGTGGSVQTTTNVFDPAVNSGESRTSQTSQGGASTGWGYANTGATKYLPTSSTDDAGNSPQYGYDLAGNALTSQDGLAAQAVLTYNTNGTVATATAPGNGSNTTRYAYNTLKQMTTITPPTGTSLGVKTMTYDVYGRLSTSTDGRGITSTYTYDIDDRQSGVDYSGTVLNPDVAYTYDTAGRTATRVDAAGTTTYGYDQMSRLTSRVNTVDAITIGYGYDKSGRVASVTDARGTTTNTYDSSGGQTAMTYKAGAGTQTTQFAIDDKGRRTDTWMLTNPANTIWAAHSHTDYDSSGRPSRIYAERNIASSSAGSPTMVVDLSYCYGAGSVAPSCSTAPADDRSYVQWMTNTMTGQVTSYTYDGANRLTGATQSAGTDHLGNPIAQETYAYTYDVRGNRTGQTIVTGTGGGATTATQARTFNAGNQTSTAGFTYDAAGNQTADPAAGAITYTAGDQMATVTKAATTYNYTYAGVGNGELLSNQTPAATYAYTYGRESSIGKPVIEQVHRGADTAFIENDATGTPVMLRTSAGQQALYVYDAQGSPIALLTSGNTTAFAYSFDPYGAADLTQTTGGNGDPQTPFLYTGGLNDRTTGWTLNGARYYNGTEGRWTQNDTRDAPLDPLNANRYAYAGCNPINHTDPTGASVANCAAAGLAVVGSFVLFGTALAAEAPSAGLATGAVIGTGILVLSATLWAYDACTNI</sequence>
<feature type="region of interest" description="Disordered" evidence="1">
    <location>
        <begin position="440"/>
        <end position="467"/>
    </location>
</feature>
<feature type="transmembrane region" description="Helical" evidence="2">
    <location>
        <begin position="1134"/>
        <end position="1154"/>
    </location>
</feature>
<evidence type="ECO:0000313" key="4">
    <source>
        <dbReference type="Proteomes" id="UP000663937"/>
    </source>
</evidence>
<keyword evidence="4" id="KW-1185">Reference proteome</keyword>
<dbReference type="InterPro" id="IPR006530">
    <property type="entry name" value="YD"/>
</dbReference>
<dbReference type="Gene3D" id="2.180.10.10">
    <property type="entry name" value="RHS repeat-associated core"/>
    <property type="match status" value="3"/>
</dbReference>
<dbReference type="Pfam" id="PF05593">
    <property type="entry name" value="RHS_repeat"/>
    <property type="match status" value="1"/>
</dbReference>
<proteinExistence type="predicted"/>